<organism evidence="1 2">
    <name type="scientific">Flavobacterium calami</name>
    <dbReference type="NCBI Taxonomy" id="3139144"/>
    <lineage>
        <taxon>Bacteria</taxon>
        <taxon>Pseudomonadati</taxon>
        <taxon>Bacteroidota</taxon>
        <taxon>Flavobacteriia</taxon>
        <taxon>Flavobacteriales</taxon>
        <taxon>Flavobacteriaceae</taxon>
        <taxon>Flavobacterium</taxon>
    </lineage>
</organism>
<gene>
    <name evidence="1" type="ORF">AAEO57_09845</name>
</gene>
<sequence>MQENTKELLRANNDIVGLMISIKNIGWTSIREQSIQRTLYLTKVLYSFVSNGENNLFEEYHFSVSIAGPYSELIKRSILDLRVREILIEDSEGNIQIGNKDFQLSGDGNKFKWLKTIVYILGLYGESKIFSFTINDPLYKEAIETNSQKELDTSPENKTVKVLNSFKTAFEETLESVSNISKEEYLELYFEYIFSKIILRD</sequence>
<reference evidence="1 2" key="1">
    <citation type="submission" date="2024-04" db="EMBL/GenBank/DDBJ databases">
        <title>Flavobacterium sp. DGU38 16S ribosomal RNA gene Genome sequencing and assembly.</title>
        <authorList>
            <person name="Park S."/>
        </authorList>
    </citation>
    <scope>NUCLEOTIDE SEQUENCE [LARGE SCALE GENOMIC DNA]</scope>
    <source>
        <strain evidence="1 2">DGU38</strain>
    </source>
</reference>
<comment type="caution">
    <text evidence="1">The sequence shown here is derived from an EMBL/GenBank/DDBJ whole genome shotgun (WGS) entry which is preliminary data.</text>
</comment>
<evidence type="ECO:0000313" key="2">
    <source>
        <dbReference type="Proteomes" id="UP001485226"/>
    </source>
</evidence>
<evidence type="ECO:0008006" key="3">
    <source>
        <dbReference type="Google" id="ProtNLM"/>
    </source>
</evidence>
<proteinExistence type="predicted"/>
<name>A0ABU9IQW5_9FLAO</name>
<dbReference type="EMBL" id="JBBYHS010000009">
    <property type="protein sequence ID" value="MEL1254077.1"/>
    <property type="molecule type" value="Genomic_DNA"/>
</dbReference>
<protein>
    <recommendedName>
        <fullName evidence="3">DUF4194 domain-containing protein</fullName>
    </recommendedName>
</protein>
<evidence type="ECO:0000313" key="1">
    <source>
        <dbReference type="EMBL" id="MEL1254077.1"/>
    </source>
</evidence>
<accession>A0ABU9IQW5</accession>
<dbReference type="Proteomes" id="UP001485226">
    <property type="component" value="Unassembled WGS sequence"/>
</dbReference>
<dbReference type="RefSeq" id="WP_341692084.1">
    <property type="nucleotide sequence ID" value="NZ_JBBYHS010000009.1"/>
</dbReference>
<keyword evidence="2" id="KW-1185">Reference proteome</keyword>